<accession>A0ABP1GC10</accession>
<feature type="region of interest" description="Disordered" evidence="1">
    <location>
        <begin position="33"/>
        <end position="59"/>
    </location>
</feature>
<dbReference type="EMBL" id="CAXHTA020000021">
    <property type="protein sequence ID" value="CAL5229741.1"/>
    <property type="molecule type" value="Genomic_DNA"/>
</dbReference>
<protein>
    <submittedName>
        <fullName evidence="3">G13121 protein</fullName>
    </submittedName>
</protein>
<comment type="caution">
    <text evidence="3">The sequence shown here is derived from an EMBL/GenBank/DDBJ whole genome shotgun (WGS) entry which is preliminary data.</text>
</comment>
<evidence type="ECO:0000313" key="3">
    <source>
        <dbReference type="EMBL" id="CAL5229741.1"/>
    </source>
</evidence>
<feature type="compositionally biased region" description="Low complexity" evidence="1">
    <location>
        <begin position="35"/>
        <end position="59"/>
    </location>
</feature>
<reference evidence="3 4" key="1">
    <citation type="submission" date="2024-06" db="EMBL/GenBank/DDBJ databases">
        <authorList>
            <person name="Kraege A."/>
            <person name="Thomma B."/>
        </authorList>
    </citation>
    <scope>NUCLEOTIDE SEQUENCE [LARGE SCALE GENOMIC DNA]</scope>
</reference>
<name>A0ABP1GC10_9CHLO</name>
<evidence type="ECO:0000256" key="2">
    <source>
        <dbReference type="SAM" id="SignalP"/>
    </source>
</evidence>
<evidence type="ECO:0000256" key="1">
    <source>
        <dbReference type="SAM" id="MobiDB-lite"/>
    </source>
</evidence>
<dbReference type="Proteomes" id="UP001497392">
    <property type="component" value="Unassembled WGS sequence"/>
</dbReference>
<gene>
    <name evidence="3" type="primary">g13121</name>
    <name evidence="3" type="ORF">VP750_LOCUS11647</name>
</gene>
<evidence type="ECO:0000313" key="4">
    <source>
        <dbReference type="Proteomes" id="UP001497392"/>
    </source>
</evidence>
<sequence>MMQRSVTIVVLLLALCTAQAQLSRRRVLLGPVKPGAPGAGSTPTTPSGSSGTSTIGTGSAAADPQVVDFSGRHFEFIGEVGGVYTVIQDSAHHVSMHLKLGVLFDHNGTYIDGIGFAYQGHKIVIELMNGDENDMSVSLDGKQLVMDQGETMQEHELVLPLGKLRLTWELYRPSFGNTIAIQTDLMRFTVYRTDKGSLDKGGLPQPSFLNFDAKLLHPPAHALQGIIGEGYTRVLGGEGHSLPNDGTFYGNPDDYLLPHYFPENLPASQKLLLPTLRRRLTEKLSHDFFHIRFFAASATLDFDSLPEAHAGGIFRSL</sequence>
<feature type="signal peptide" evidence="2">
    <location>
        <begin position="1"/>
        <end position="20"/>
    </location>
</feature>
<proteinExistence type="predicted"/>
<organism evidence="3 4">
    <name type="scientific">Coccomyxa viridis</name>
    <dbReference type="NCBI Taxonomy" id="1274662"/>
    <lineage>
        <taxon>Eukaryota</taxon>
        <taxon>Viridiplantae</taxon>
        <taxon>Chlorophyta</taxon>
        <taxon>core chlorophytes</taxon>
        <taxon>Trebouxiophyceae</taxon>
        <taxon>Trebouxiophyceae incertae sedis</taxon>
        <taxon>Coccomyxaceae</taxon>
        <taxon>Coccomyxa</taxon>
    </lineage>
</organism>
<keyword evidence="4" id="KW-1185">Reference proteome</keyword>
<keyword evidence="2" id="KW-0732">Signal</keyword>
<feature type="chain" id="PRO_5046295576" evidence="2">
    <location>
        <begin position="21"/>
        <end position="317"/>
    </location>
</feature>